<dbReference type="AlphaFoldDB" id="A0A0F9JZ44"/>
<gene>
    <name evidence="1" type="ORF">LCGC14_1393930</name>
</gene>
<proteinExistence type="predicted"/>
<name>A0A0F9JZ44_9ZZZZ</name>
<sequence>MDKTPEFIEMCEKATELQEMRPVGSLWEEGDYYCFSYEGEFVHLLELDCFCDSESHARHRHPGDIWLPRQDQLQGMLADVDAYPQFAPGATYGRNLRDLVIKFTEASSDESYWQFTSMEQLWLAFVMQEKYGKHWTGEEGVSA</sequence>
<protein>
    <submittedName>
        <fullName evidence="1">Uncharacterized protein</fullName>
    </submittedName>
</protein>
<evidence type="ECO:0000313" key="1">
    <source>
        <dbReference type="EMBL" id="KKM75069.1"/>
    </source>
</evidence>
<accession>A0A0F9JZ44</accession>
<organism evidence="1">
    <name type="scientific">marine sediment metagenome</name>
    <dbReference type="NCBI Taxonomy" id="412755"/>
    <lineage>
        <taxon>unclassified sequences</taxon>
        <taxon>metagenomes</taxon>
        <taxon>ecological metagenomes</taxon>
    </lineage>
</organism>
<reference evidence="1" key="1">
    <citation type="journal article" date="2015" name="Nature">
        <title>Complex archaea that bridge the gap between prokaryotes and eukaryotes.</title>
        <authorList>
            <person name="Spang A."/>
            <person name="Saw J.H."/>
            <person name="Jorgensen S.L."/>
            <person name="Zaremba-Niedzwiedzka K."/>
            <person name="Martijn J."/>
            <person name="Lind A.E."/>
            <person name="van Eijk R."/>
            <person name="Schleper C."/>
            <person name="Guy L."/>
            <person name="Ettema T.J."/>
        </authorList>
    </citation>
    <scope>NUCLEOTIDE SEQUENCE</scope>
</reference>
<comment type="caution">
    <text evidence="1">The sequence shown here is derived from an EMBL/GenBank/DDBJ whole genome shotgun (WGS) entry which is preliminary data.</text>
</comment>
<dbReference type="EMBL" id="LAZR01009038">
    <property type="protein sequence ID" value="KKM75069.1"/>
    <property type="molecule type" value="Genomic_DNA"/>
</dbReference>